<dbReference type="Gene3D" id="2.60.450.10">
    <property type="entry name" value="Lipopolysaccharide (LPS) transport protein A like domain"/>
    <property type="match status" value="1"/>
</dbReference>
<comment type="caution">
    <text evidence="7">The sequence shown here is derived from an EMBL/GenBank/DDBJ whole genome shotgun (WGS) entry which is preliminary data.</text>
</comment>
<dbReference type="InterPro" id="IPR007543">
    <property type="entry name" value="LptD_C"/>
</dbReference>
<dbReference type="GO" id="GO:0043165">
    <property type="term" value="P:Gram-negative-bacterium-type cell outer membrane assembly"/>
    <property type="evidence" value="ECO:0007669"/>
    <property type="project" value="InterPro"/>
</dbReference>
<organism evidence="7 8">
    <name type="scientific">Geobacter argillaceus</name>
    <dbReference type="NCBI Taxonomy" id="345631"/>
    <lineage>
        <taxon>Bacteria</taxon>
        <taxon>Pseudomonadati</taxon>
        <taxon>Thermodesulfobacteriota</taxon>
        <taxon>Desulfuromonadia</taxon>
        <taxon>Geobacterales</taxon>
        <taxon>Geobacteraceae</taxon>
        <taxon>Geobacter</taxon>
    </lineage>
</organism>
<dbReference type="GO" id="GO:0015920">
    <property type="term" value="P:lipopolysaccharide transport"/>
    <property type="evidence" value="ECO:0007669"/>
    <property type="project" value="InterPro"/>
</dbReference>
<keyword evidence="8" id="KW-1185">Reference proteome</keyword>
<feature type="domain" description="Organic solvent tolerance-like N-terminal" evidence="5">
    <location>
        <begin position="59"/>
        <end position="135"/>
    </location>
</feature>
<dbReference type="HAMAP" id="MF_01411">
    <property type="entry name" value="LPS_assembly_LptD"/>
    <property type="match status" value="1"/>
</dbReference>
<feature type="chain" id="PRO_5039922899" evidence="4">
    <location>
        <begin position="19"/>
        <end position="679"/>
    </location>
</feature>
<evidence type="ECO:0000256" key="2">
    <source>
        <dbReference type="ARBA" id="ARBA00023136"/>
    </source>
</evidence>
<dbReference type="InterPro" id="IPR050218">
    <property type="entry name" value="LptD"/>
</dbReference>
<name>A0A562WQS1_9BACT</name>
<dbReference type="EMBL" id="VLLN01000003">
    <property type="protein sequence ID" value="TWJ32700.1"/>
    <property type="molecule type" value="Genomic_DNA"/>
</dbReference>
<dbReference type="InterPro" id="IPR020889">
    <property type="entry name" value="LipoPS_assembly_LptD"/>
</dbReference>
<dbReference type="Pfam" id="PF04453">
    <property type="entry name" value="LptD"/>
    <property type="match status" value="1"/>
</dbReference>
<dbReference type="AlphaFoldDB" id="A0A562WQS1"/>
<dbReference type="Pfam" id="PF03968">
    <property type="entry name" value="LptD_N"/>
    <property type="match status" value="1"/>
</dbReference>
<feature type="signal peptide" evidence="4">
    <location>
        <begin position="1"/>
        <end position="18"/>
    </location>
</feature>
<accession>A0A562WQS1</accession>
<keyword evidence="3" id="KW-0998">Cell outer membrane</keyword>
<feature type="domain" description="LptD C-terminal" evidence="6">
    <location>
        <begin position="280"/>
        <end position="608"/>
    </location>
</feature>
<protein>
    <submittedName>
        <fullName evidence="7">LPS-assembly protein</fullName>
    </submittedName>
</protein>
<evidence type="ECO:0000256" key="1">
    <source>
        <dbReference type="ARBA" id="ARBA00022729"/>
    </source>
</evidence>
<sequence>MACCLVIFVVSSVKPAVAAELPAADKLTIQADTMSFDEKSNMLSAVGMVKAYWQETTLKADSATIDRSGTEATAVGHVELRRDGDRLTADRLKIAIDTEQGEVENGYLFLKQPNFHLRGARFAKTGKADYHLAKGSFTTCDGDSPSWHFTADNLDLTLEEYATGRNAVFSIGSVPVFYLPYVVFPVKTERQSGLLFPRLGSSGKKGVYLDVPWYWAISPSRDATIDLDLQSKRGVGVGVDYRYLGGSDSDGRLKGYLIYDTRQDRARGDLNLQLRENRLPLRFKADVQQALDRDFYRDYGIESGEYNRQYLDTTVSLSRSWRDYGAALEFRALDNLETASNDTTLQRLPRLTIDNAGERLGGLPLFFTLESAATNFYREAGSIGQRLEAAPRLAWHQPLLPGIGLETWGGFRQRLYHADRSDSGEGWRGVGLAEGGAALHGRFARVFPVAWGETMRLRHELQPEIGYRVIESKDQSDLPFFDYDDRSVGGEQFYWSVASAVTGRSGTGDAVRYRDLLYLRLSQAYQLSGGRRDLLTLVDDGRRFTDLRLEARIAPVEHFAVTTDTRFTTQRGDVATAAVGLEADDRQGNRAGLVYRYGRDQLEYLEGKLAVASIRPFTASYAARYSFDRPGFLESLYTVEYRHQCWSLMFSFRDRSDNREFMVTFNLAGIGALGPMKAF</sequence>
<dbReference type="PANTHER" id="PTHR30189">
    <property type="entry name" value="LPS-ASSEMBLY PROTEIN"/>
    <property type="match status" value="1"/>
</dbReference>
<evidence type="ECO:0000259" key="6">
    <source>
        <dbReference type="Pfam" id="PF04453"/>
    </source>
</evidence>
<dbReference type="InterPro" id="IPR005653">
    <property type="entry name" value="OstA-like_N"/>
</dbReference>
<evidence type="ECO:0000256" key="4">
    <source>
        <dbReference type="SAM" id="SignalP"/>
    </source>
</evidence>
<keyword evidence="1 4" id="KW-0732">Signal</keyword>
<evidence type="ECO:0000259" key="5">
    <source>
        <dbReference type="Pfam" id="PF03968"/>
    </source>
</evidence>
<evidence type="ECO:0000313" key="8">
    <source>
        <dbReference type="Proteomes" id="UP000319449"/>
    </source>
</evidence>
<reference evidence="7 8" key="1">
    <citation type="submission" date="2019-07" db="EMBL/GenBank/DDBJ databases">
        <title>Genomic Encyclopedia of Archaeal and Bacterial Type Strains, Phase II (KMG-II): from individual species to whole genera.</title>
        <authorList>
            <person name="Goeker M."/>
        </authorList>
    </citation>
    <scope>NUCLEOTIDE SEQUENCE [LARGE SCALE GENOMIC DNA]</scope>
    <source>
        <strain evidence="7 8">ATCC BAA-1139</strain>
    </source>
</reference>
<proteinExistence type="inferred from homology"/>
<gene>
    <name evidence="7" type="ORF">JN12_00675</name>
</gene>
<evidence type="ECO:0000313" key="7">
    <source>
        <dbReference type="EMBL" id="TWJ32700.1"/>
    </source>
</evidence>
<dbReference type="GO" id="GO:1990351">
    <property type="term" value="C:transporter complex"/>
    <property type="evidence" value="ECO:0007669"/>
    <property type="project" value="TreeGrafter"/>
</dbReference>
<dbReference type="GO" id="GO:0009279">
    <property type="term" value="C:cell outer membrane"/>
    <property type="evidence" value="ECO:0007669"/>
    <property type="project" value="InterPro"/>
</dbReference>
<dbReference type="PANTHER" id="PTHR30189:SF1">
    <property type="entry name" value="LPS-ASSEMBLY PROTEIN LPTD"/>
    <property type="match status" value="1"/>
</dbReference>
<evidence type="ECO:0000256" key="3">
    <source>
        <dbReference type="ARBA" id="ARBA00023237"/>
    </source>
</evidence>
<keyword evidence="2" id="KW-0472">Membrane</keyword>
<dbReference type="Proteomes" id="UP000319449">
    <property type="component" value="Unassembled WGS sequence"/>
</dbReference>